<reference evidence="2" key="2">
    <citation type="submission" date="2020-11" db="EMBL/GenBank/DDBJ databases">
        <authorList>
            <consortium name="DOE Joint Genome Institute"/>
            <person name="Kuo A."/>
            <person name="Miyauchi S."/>
            <person name="Kiss E."/>
            <person name="Drula E."/>
            <person name="Kohler A."/>
            <person name="Sanchez-Garcia M."/>
            <person name="Andreopoulos B."/>
            <person name="Barry K.W."/>
            <person name="Bonito G."/>
            <person name="Buee M."/>
            <person name="Carver A."/>
            <person name="Chen C."/>
            <person name="Cichocki N."/>
            <person name="Clum A."/>
            <person name="Culley D."/>
            <person name="Crous P.W."/>
            <person name="Fauchery L."/>
            <person name="Girlanda M."/>
            <person name="Hayes R."/>
            <person name="Keri Z."/>
            <person name="Labutti K."/>
            <person name="Lipzen A."/>
            <person name="Lombard V."/>
            <person name="Magnuson J."/>
            <person name="Maillard F."/>
            <person name="Morin E."/>
            <person name="Murat C."/>
            <person name="Nolan M."/>
            <person name="Ohm R."/>
            <person name="Pangilinan J."/>
            <person name="Pereira M."/>
            <person name="Perotto S."/>
            <person name="Peter M."/>
            <person name="Riley R."/>
            <person name="Sitrit Y."/>
            <person name="Stielow B."/>
            <person name="Szollosi G."/>
            <person name="Zifcakova L."/>
            <person name="Stursova M."/>
            <person name="Spatafora J.W."/>
            <person name="Tedersoo L."/>
            <person name="Vaario L.-M."/>
            <person name="Yamada A."/>
            <person name="Yan M."/>
            <person name="Wang P."/>
            <person name="Xu J."/>
            <person name="Bruns T."/>
            <person name="Baldrian P."/>
            <person name="Vilgalys R."/>
            <person name="Henrissat B."/>
            <person name="Grigoriev I.V."/>
            <person name="Hibbett D."/>
            <person name="Nagy L.G."/>
            <person name="Martin F.M."/>
        </authorList>
    </citation>
    <scope>NUCLEOTIDE SEQUENCE</scope>
    <source>
        <strain evidence="2">UH-Tt-Lm1</strain>
    </source>
</reference>
<gene>
    <name evidence="2" type="ORF">BJ322DRAFT_842695</name>
</gene>
<keyword evidence="3" id="KW-1185">Reference proteome</keyword>
<reference evidence="2" key="1">
    <citation type="journal article" date="2020" name="Nat. Commun.">
        <title>Large-scale genome sequencing of mycorrhizal fungi provides insights into the early evolution of symbiotic traits.</title>
        <authorList>
            <person name="Miyauchi S."/>
            <person name="Kiss E."/>
            <person name="Kuo A."/>
            <person name="Drula E."/>
            <person name="Kohler A."/>
            <person name="Sanchez-Garcia M."/>
            <person name="Morin E."/>
            <person name="Andreopoulos B."/>
            <person name="Barry K.W."/>
            <person name="Bonito G."/>
            <person name="Buee M."/>
            <person name="Carver A."/>
            <person name="Chen C."/>
            <person name="Cichocki N."/>
            <person name="Clum A."/>
            <person name="Culley D."/>
            <person name="Crous P.W."/>
            <person name="Fauchery L."/>
            <person name="Girlanda M."/>
            <person name="Hayes R.D."/>
            <person name="Keri Z."/>
            <person name="LaButti K."/>
            <person name="Lipzen A."/>
            <person name="Lombard V."/>
            <person name="Magnuson J."/>
            <person name="Maillard F."/>
            <person name="Murat C."/>
            <person name="Nolan M."/>
            <person name="Ohm R.A."/>
            <person name="Pangilinan J."/>
            <person name="Pereira M.F."/>
            <person name="Perotto S."/>
            <person name="Peter M."/>
            <person name="Pfister S."/>
            <person name="Riley R."/>
            <person name="Sitrit Y."/>
            <person name="Stielow J.B."/>
            <person name="Szollosi G."/>
            <person name="Zifcakova L."/>
            <person name="Stursova M."/>
            <person name="Spatafora J.W."/>
            <person name="Tedersoo L."/>
            <person name="Vaario L.M."/>
            <person name="Yamada A."/>
            <person name="Yan M."/>
            <person name="Wang P."/>
            <person name="Xu J."/>
            <person name="Bruns T."/>
            <person name="Baldrian P."/>
            <person name="Vilgalys R."/>
            <person name="Dunand C."/>
            <person name="Henrissat B."/>
            <person name="Grigoriev I.V."/>
            <person name="Hibbett D."/>
            <person name="Nagy L.G."/>
            <person name="Martin F.M."/>
        </authorList>
    </citation>
    <scope>NUCLEOTIDE SEQUENCE</scope>
    <source>
        <strain evidence="2">UH-Tt-Lm1</strain>
    </source>
</reference>
<accession>A0A9P6HD25</accession>
<sequence length="265" mass="30525">MSSELEQLVRVGNDITAIRYYIVATGTVLFYDYLLTLSDEIEYVWSEKKSFASWLFIFNRYFPMTYQLWQLGVSYSPQSQLDKEVQQNRVVPRLLVCRLHPPCTGGANPQVRNPLFCRSSLRSLSQDVCGDDEKHSNHRWIFDHYYLPTRAWVVCGSLCGEGGSSNAPTDTPRSIPCVRVRPAQSPRNHVYGHLALLRLLRLLVDHLLCNTVEEDGTQDFGDFENDRRRCGAVLPLHIHLPFRARGCAVFWKCKHDPLPFLDYSE</sequence>
<dbReference type="InterPro" id="IPR045340">
    <property type="entry name" value="DUF6533"/>
</dbReference>
<dbReference type="EMBL" id="WIUZ02000008">
    <property type="protein sequence ID" value="KAF9784333.1"/>
    <property type="molecule type" value="Genomic_DNA"/>
</dbReference>
<feature type="domain" description="DUF6533" evidence="1">
    <location>
        <begin position="20"/>
        <end position="64"/>
    </location>
</feature>
<dbReference type="Proteomes" id="UP000736335">
    <property type="component" value="Unassembled WGS sequence"/>
</dbReference>
<dbReference type="Pfam" id="PF20151">
    <property type="entry name" value="DUF6533"/>
    <property type="match status" value="1"/>
</dbReference>
<evidence type="ECO:0000259" key="1">
    <source>
        <dbReference type="Pfam" id="PF20151"/>
    </source>
</evidence>
<dbReference type="OrthoDB" id="3251775at2759"/>
<dbReference type="AlphaFoldDB" id="A0A9P6HD25"/>
<comment type="caution">
    <text evidence="2">The sequence shown here is derived from an EMBL/GenBank/DDBJ whole genome shotgun (WGS) entry which is preliminary data.</text>
</comment>
<organism evidence="2 3">
    <name type="scientific">Thelephora terrestris</name>
    <dbReference type="NCBI Taxonomy" id="56493"/>
    <lineage>
        <taxon>Eukaryota</taxon>
        <taxon>Fungi</taxon>
        <taxon>Dikarya</taxon>
        <taxon>Basidiomycota</taxon>
        <taxon>Agaricomycotina</taxon>
        <taxon>Agaricomycetes</taxon>
        <taxon>Thelephorales</taxon>
        <taxon>Thelephoraceae</taxon>
        <taxon>Thelephora</taxon>
    </lineage>
</organism>
<proteinExistence type="predicted"/>
<evidence type="ECO:0000313" key="2">
    <source>
        <dbReference type="EMBL" id="KAF9784333.1"/>
    </source>
</evidence>
<evidence type="ECO:0000313" key="3">
    <source>
        <dbReference type="Proteomes" id="UP000736335"/>
    </source>
</evidence>
<protein>
    <recommendedName>
        <fullName evidence="1">DUF6533 domain-containing protein</fullName>
    </recommendedName>
</protein>
<name>A0A9P6HD25_9AGAM</name>